<evidence type="ECO:0000256" key="6">
    <source>
        <dbReference type="ARBA" id="ARBA00048212"/>
    </source>
</evidence>
<proteinExistence type="inferred from homology"/>
<keyword evidence="9" id="KW-0456">Lyase</keyword>
<evidence type="ECO:0000256" key="2">
    <source>
        <dbReference type="ARBA" id="ARBA00004931"/>
    </source>
</evidence>
<comment type="catalytic activity">
    <reaction evidence="8">
        <text>L-leucine + 2-oxoglutarate = 4-methyl-2-oxopentanoate + L-glutamate</text>
        <dbReference type="Rhea" id="RHEA:18321"/>
        <dbReference type="ChEBI" id="CHEBI:16810"/>
        <dbReference type="ChEBI" id="CHEBI:17865"/>
        <dbReference type="ChEBI" id="CHEBI:29985"/>
        <dbReference type="ChEBI" id="CHEBI:57427"/>
        <dbReference type="EC" id="2.6.1.42"/>
    </reaction>
</comment>
<comment type="similarity">
    <text evidence="4">Belongs to the class-IV pyridoxal-phosphate-dependent aminotransferase family.</text>
</comment>
<dbReference type="PANTHER" id="PTHR42743:SF11">
    <property type="entry name" value="AMINODEOXYCHORISMATE LYASE"/>
    <property type="match status" value="1"/>
</dbReference>
<comment type="pathway">
    <text evidence="1">Amino-acid biosynthesis; L-isoleucine biosynthesis; L-isoleucine from 2-oxobutanoate: step 4/4.</text>
</comment>
<gene>
    <name evidence="9" type="ORF">GGR28_000350</name>
</gene>
<evidence type="ECO:0000313" key="10">
    <source>
        <dbReference type="Proteomes" id="UP000576209"/>
    </source>
</evidence>
<evidence type="ECO:0000256" key="5">
    <source>
        <dbReference type="ARBA" id="ARBA00013053"/>
    </source>
</evidence>
<reference evidence="9 10" key="1">
    <citation type="submission" date="2020-08" db="EMBL/GenBank/DDBJ databases">
        <title>Genomic Encyclopedia of Type Strains, Phase IV (KMG-IV): sequencing the most valuable type-strain genomes for metagenomic binning, comparative biology and taxonomic classification.</title>
        <authorList>
            <person name="Goeker M."/>
        </authorList>
    </citation>
    <scope>NUCLEOTIDE SEQUENCE [LARGE SCALE GENOMIC DNA]</scope>
    <source>
        <strain evidence="9 10">DSM 105137</strain>
    </source>
</reference>
<dbReference type="InterPro" id="IPR043132">
    <property type="entry name" value="BCAT-like_C"/>
</dbReference>
<comment type="catalytic activity">
    <reaction evidence="6">
        <text>L-valine + 2-oxoglutarate = 3-methyl-2-oxobutanoate + L-glutamate</text>
        <dbReference type="Rhea" id="RHEA:24813"/>
        <dbReference type="ChEBI" id="CHEBI:11851"/>
        <dbReference type="ChEBI" id="CHEBI:16810"/>
        <dbReference type="ChEBI" id="CHEBI:29985"/>
        <dbReference type="ChEBI" id="CHEBI:57762"/>
        <dbReference type="EC" id="2.6.1.42"/>
    </reaction>
</comment>
<dbReference type="PANTHER" id="PTHR42743">
    <property type="entry name" value="AMINO-ACID AMINOTRANSFERASE"/>
    <property type="match status" value="1"/>
</dbReference>
<comment type="pathway">
    <text evidence="2">Amino-acid biosynthesis; L-valine biosynthesis; L-valine from pyruvate: step 4/4.</text>
</comment>
<evidence type="ECO:0000256" key="1">
    <source>
        <dbReference type="ARBA" id="ARBA00004824"/>
    </source>
</evidence>
<dbReference type="GO" id="GO:0004084">
    <property type="term" value="F:branched-chain-amino-acid transaminase activity"/>
    <property type="evidence" value="ECO:0007669"/>
    <property type="project" value="UniProtKB-EC"/>
</dbReference>
<evidence type="ECO:0000256" key="7">
    <source>
        <dbReference type="ARBA" id="ARBA00048798"/>
    </source>
</evidence>
<comment type="caution">
    <text evidence="9">The sequence shown here is derived from an EMBL/GenBank/DDBJ whole genome shotgun (WGS) entry which is preliminary data.</text>
</comment>
<dbReference type="InterPro" id="IPR043131">
    <property type="entry name" value="BCAT-like_N"/>
</dbReference>
<dbReference type="GO" id="GO:0016829">
    <property type="term" value="F:lyase activity"/>
    <property type="evidence" value="ECO:0007669"/>
    <property type="project" value="UniProtKB-KW"/>
</dbReference>
<keyword evidence="9" id="KW-0808">Transferase</keyword>
<comment type="pathway">
    <text evidence="3">Amino-acid biosynthesis; L-leucine biosynthesis; L-leucine from 3-methyl-2-oxobutanoate: step 4/4.</text>
</comment>
<dbReference type="Pfam" id="PF01063">
    <property type="entry name" value="Aminotran_4"/>
    <property type="match status" value="1"/>
</dbReference>
<keyword evidence="10" id="KW-1185">Reference proteome</keyword>
<accession>A0A840E7G8</accession>
<dbReference type="RefSeq" id="WP_183493991.1">
    <property type="nucleotide sequence ID" value="NZ_JACIFF010000001.1"/>
</dbReference>
<evidence type="ECO:0000256" key="3">
    <source>
        <dbReference type="ARBA" id="ARBA00005072"/>
    </source>
</evidence>
<dbReference type="EMBL" id="JACIFF010000001">
    <property type="protein sequence ID" value="MBB4077749.1"/>
    <property type="molecule type" value="Genomic_DNA"/>
</dbReference>
<dbReference type="EC" id="2.6.1.42" evidence="5"/>
<dbReference type="InterPro" id="IPR001544">
    <property type="entry name" value="Aminotrans_IV"/>
</dbReference>
<protein>
    <recommendedName>
        <fullName evidence="5">branched-chain-amino-acid transaminase</fullName>
        <ecNumber evidence="5">2.6.1.42</ecNumber>
    </recommendedName>
</protein>
<organism evidence="9 10">
    <name type="scientific">Neolewinella aquimaris</name>
    <dbReference type="NCBI Taxonomy" id="1835722"/>
    <lineage>
        <taxon>Bacteria</taxon>
        <taxon>Pseudomonadati</taxon>
        <taxon>Bacteroidota</taxon>
        <taxon>Saprospiria</taxon>
        <taxon>Saprospirales</taxon>
        <taxon>Lewinellaceae</taxon>
        <taxon>Neolewinella</taxon>
    </lineage>
</organism>
<sequence length="270" mass="30248">MLDQVYVNGKFTAMRDATLHVSDLSILRGYAAFDYFRYSNGTPRFLEDHLARFRRSAAGLHLDLPQTDEELRNIIGELIERNGGGDGGMRLILTGGYADDGYTPRETNLLALPNAHKPPPDTAYLTGCLVMMHRYERQLPEVKSIDYIEGIRIKPLLRAMGADYPVYVDRAGNVRESDRSNVMIVQEGTLVAPVDDILLGITRKHLILLAERLGIPCEQRRVSEEEFRNADEAIICSTIKGPMPIGTIDRTKKPVGPVTLTLMEAWESYA</sequence>
<dbReference type="Gene3D" id="3.20.10.10">
    <property type="entry name" value="D-amino Acid Aminotransferase, subunit A, domain 2"/>
    <property type="match status" value="1"/>
</dbReference>
<dbReference type="InterPro" id="IPR050571">
    <property type="entry name" value="Class-IV_PLP-Dep_Aminotrnsfr"/>
</dbReference>
<evidence type="ECO:0000313" key="9">
    <source>
        <dbReference type="EMBL" id="MBB4077749.1"/>
    </source>
</evidence>
<name>A0A840E7G8_9BACT</name>
<keyword evidence="9" id="KW-0032">Aminotransferase</keyword>
<evidence type="ECO:0000256" key="8">
    <source>
        <dbReference type="ARBA" id="ARBA00049229"/>
    </source>
</evidence>
<dbReference type="SUPFAM" id="SSF56752">
    <property type="entry name" value="D-aminoacid aminotransferase-like PLP-dependent enzymes"/>
    <property type="match status" value="1"/>
</dbReference>
<dbReference type="Gene3D" id="3.30.470.10">
    <property type="match status" value="1"/>
</dbReference>
<evidence type="ECO:0000256" key="4">
    <source>
        <dbReference type="ARBA" id="ARBA00009320"/>
    </source>
</evidence>
<dbReference type="AlphaFoldDB" id="A0A840E7G8"/>
<dbReference type="InterPro" id="IPR036038">
    <property type="entry name" value="Aminotransferase-like"/>
</dbReference>
<dbReference type="GO" id="GO:0046394">
    <property type="term" value="P:carboxylic acid biosynthetic process"/>
    <property type="evidence" value="ECO:0007669"/>
    <property type="project" value="UniProtKB-ARBA"/>
</dbReference>
<dbReference type="Proteomes" id="UP000576209">
    <property type="component" value="Unassembled WGS sequence"/>
</dbReference>
<comment type="catalytic activity">
    <reaction evidence="7">
        <text>L-isoleucine + 2-oxoglutarate = (S)-3-methyl-2-oxopentanoate + L-glutamate</text>
        <dbReference type="Rhea" id="RHEA:24801"/>
        <dbReference type="ChEBI" id="CHEBI:16810"/>
        <dbReference type="ChEBI" id="CHEBI:29985"/>
        <dbReference type="ChEBI" id="CHEBI:35146"/>
        <dbReference type="ChEBI" id="CHEBI:58045"/>
        <dbReference type="EC" id="2.6.1.42"/>
    </reaction>
</comment>